<organism evidence="2 3">
    <name type="scientific">Jeotgalibacillus malaysiensis</name>
    <dbReference type="NCBI Taxonomy" id="1508404"/>
    <lineage>
        <taxon>Bacteria</taxon>
        <taxon>Bacillati</taxon>
        <taxon>Bacillota</taxon>
        <taxon>Bacilli</taxon>
        <taxon>Bacillales</taxon>
        <taxon>Caryophanaceae</taxon>
        <taxon>Jeotgalibacillus</taxon>
    </lineage>
</organism>
<evidence type="ECO:0000256" key="1">
    <source>
        <dbReference type="SAM" id="MobiDB-lite"/>
    </source>
</evidence>
<dbReference type="Proteomes" id="UP000031449">
    <property type="component" value="Plasmid unnamed"/>
</dbReference>
<evidence type="ECO:0000313" key="2">
    <source>
        <dbReference type="EMBL" id="AJD93605.1"/>
    </source>
</evidence>
<feature type="region of interest" description="Disordered" evidence="1">
    <location>
        <begin position="137"/>
        <end position="204"/>
    </location>
</feature>
<dbReference type="HOGENOM" id="CLU_1249243_0_0_9"/>
<dbReference type="AlphaFoldDB" id="A0A0B5ATR4"/>
<feature type="compositionally biased region" description="Basic and acidic residues" evidence="1">
    <location>
        <begin position="172"/>
        <end position="183"/>
    </location>
</feature>
<gene>
    <name evidence="2" type="ORF">JMA_42880</name>
</gene>
<dbReference type="BioCyc" id="JESP1508404:G14D9-13611-MONOMER"/>
<dbReference type="KEGG" id="jeo:JMA_42880"/>
<accession>A0A0B5ATR4</accession>
<reference evidence="2 3" key="1">
    <citation type="submission" date="2014-08" db="EMBL/GenBank/DDBJ databases">
        <title>Complete genome of a marine bacteria Jeotgalibacillus malaysiensis.</title>
        <authorList>
            <person name="Yaakop A.S."/>
            <person name="Chan K.-G."/>
            <person name="Goh K.M."/>
        </authorList>
    </citation>
    <scope>NUCLEOTIDE SEQUENCE [LARGE SCALE GENOMIC DNA]</scope>
    <source>
        <strain evidence="2 3">D5</strain>
        <plasmid evidence="3">Plasmid</plasmid>
    </source>
</reference>
<geneLocation type="plasmid" evidence="3"/>
<keyword evidence="2" id="KW-0614">Plasmid</keyword>
<dbReference type="EMBL" id="CP009417">
    <property type="protein sequence ID" value="AJD93605.1"/>
    <property type="molecule type" value="Genomic_DNA"/>
</dbReference>
<feature type="compositionally biased region" description="Basic and acidic residues" evidence="1">
    <location>
        <begin position="190"/>
        <end position="200"/>
    </location>
</feature>
<keyword evidence="3" id="KW-1185">Reference proteome</keyword>
<evidence type="ECO:0000313" key="3">
    <source>
        <dbReference type="Proteomes" id="UP000031449"/>
    </source>
</evidence>
<name>A0A0B5ATR4_9BACL</name>
<feature type="compositionally biased region" description="Low complexity" evidence="1">
    <location>
        <begin position="149"/>
        <end position="162"/>
    </location>
</feature>
<proteinExistence type="predicted"/>
<sequence length="221" mass="24594">MARSSFNVSLQRKHNKIVLGPLIERCEEEGGVISDVIVEYVEKALDYEKMIGLNKVMQTYKIIQNMVGVQHSYGSPEYIQAVESVLKRVIRIDGEELSQFLSDPNGYVGGDLSSPLSSIPPIAQQVTAQPIAVQKETVSNDAPPKSSHPETTTVPVTSPAPTMEKEDDDEEEKKAEKLRQKRAEARRKKKEEEALLRAETNDVDDDEVNVENLNIGALFNS</sequence>
<protein>
    <submittedName>
        <fullName evidence="2">Uncharacterized protein</fullName>
    </submittedName>
</protein>